<keyword evidence="5" id="KW-0808">Transferase</keyword>
<keyword evidence="6" id="KW-1185">Reference proteome</keyword>
<dbReference type="AlphaFoldDB" id="A0A6J8DYA3"/>
<evidence type="ECO:0000256" key="1">
    <source>
        <dbReference type="ARBA" id="ARBA00022786"/>
    </source>
</evidence>
<feature type="compositionally biased region" description="Basic and acidic residues" evidence="3">
    <location>
        <begin position="187"/>
        <end position="239"/>
    </location>
</feature>
<dbReference type="EC" id="2.3.2.26" evidence="5"/>
<evidence type="ECO:0000313" key="6">
    <source>
        <dbReference type="Proteomes" id="UP000507470"/>
    </source>
</evidence>
<dbReference type="GO" id="GO:0061630">
    <property type="term" value="F:ubiquitin protein ligase activity"/>
    <property type="evidence" value="ECO:0007669"/>
    <property type="project" value="UniProtKB-EC"/>
</dbReference>
<comment type="caution">
    <text evidence="2">Lacks conserved residue(s) required for the propagation of feature annotation.</text>
</comment>
<name>A0A6J8DYA3_MYTCO</name>
<evidence type="ECO:0000259" key="4">
    <source>
        <dbReference type="PROSITE" id="PS50237"/>
    </source>
</evidence>
<keyword evidence="1 2" id="KW-0833">Ubl conjugation pathway</keyword>
<gene>
    <name evidence="5" type="ORF">MCOR_44830</name>
</gene>
<dbReference type="InterPro" id="IPR035983">
    <property type="entry name" value="Hect_E3_ubiquitin_ligase"/>
</dbReference>
<accession>A0A6J8DYA3</accession>
<reference evidence="5 6" key="1">
    <citation type="submission" date="2020-06" db="EMBL/GenBank/DDBJ databases">
        <authorList>
            <person name="Li R."/>
            <person name="Bekaert M."/>
        </authorList>
    </citation>
    <scope>NUCLEOTIDE SEQUENCE [LARGE SCALE GENOMIC DNA]</scope>
    <source>
        <strain evidence="6">wild</strain>
    </source>
</reference>
<dbReference type="EMBL" id="CACVKT020007908">
    <property type="protein sequence ID" value="CAC5411780.1"/>
    <property type="molecule type" value="Genomic_DNA"/>
</dbReference>
<keyword evidence="5" id="KW-0012">Acyltransferase</keyword>
<dbReference type="PROSITE" id="PS50237">
    <property type="entry name" value="HECT"/>
    <property type="match status" value="1"/>
</dbReference>
<evidence type="ECO:0000256" key="3">
    <source>
        <dbReference type="SAM" id="MobiDB-lite"/>
    </source>
</evidence>
<feature type="compositionally biased region" description="Basic and acidic residues" evidence="3">
    <location>
        <begin position="255"/>
        <end position="267"/>
    </location>
</feature>
<dbReference type="InterPro" id="IPR000569">
    <property type="entry name" value="HECT_dom"/>
</dbReference>
<evidence type="ECO:0000313" key="5">
    <source>
        <dbReference type="EMBL" id="CAC5411780.1"/>
    </source>
</evidence>
<dbReference type="SUPFAM" id="SSF56204">
    <property type="entry name" value="Hect, E3 ligase catalytic domain"/>
    <property type="match status" value="1"/>
</dbReference>
<feature type="domain" description="HECT" evidence="4">
    <location>
        <begin position="366"/>
        <end position="484"/>
    </location>
</feature>
<dbReference type="Gene3D" id="3.90.1750.10">
    <property type="entry name" value="Hect, E3 ligase catalytic domains"/>
    <property type="match status" value="1"/>
</dbReference>
<dbReference type="Proteomes" id="UP000507470">
    <property type="component" value="Unassembled WGS sequence"/>
</dbReference>
<organism evidence="5 6">
    <name type="scientific">Mytilus coruscus</name>
    <name type="common">Sea mussel</name>
    <dbReference type="NCBI Taxonomy" id="42192"/>
    <lineage>
        <taxon>Eukaryota</taxon>
        <taxon>Metazoa</taxon>
        <taxon>Spiralia</taxon>
        <taxon>Lophotrochozoa</taxon>
        <taxon>Mollusca</taxon>
        <taxon>Bivalvia</taxon>
        <taxon>Autobranchia</taxon>
        <taxon>Pteriomorphia</taxon>
        <taxon>Mytilida</taxon>
        <taxon>Mytiloidea</taxon>
        <taxon>Mytilidae</taxon>
        <taxon>Mytilinae</taxon>
        <taxon>Mytilus</taxon>
    </lineage>
</organism>
<dbReference type="OrthoDB" id="6152329at2759"/>
<evidence type="ECO:0000256" key="2">
    <source>
        <dbReference type="PROSITE-ProRule" id="PRU00104"/>
    </source>
</evidence>
<feature type="region of interest" description="Disordered" evidence="3">
    <location>
        <begin position="187"/>
        <end position="267"/>
    </location>
</feature>
<protein>
    <submittedName>
        <fullName evidence="5">G2H3</fullName>
        <ecNumber evidence="5">2.3.2.26</ecNumber>
    </submittedName>
</protein>
<sequence>MESARKLVTELVDNEAMMTRLANQLQNRSNRTSPVTSLANFAFHSGSWKAKGGKSPRSKSFKMSKKSKGVFMKEVVLLAGPNSSLPKQSRKEKLHQNGHVMAAMIFEKDWEEEEVMASFYSAFSFLPQTVKLEIMLPCGNSLVKPHISGGNMDGQIIHQIFCRKTIYLQPSKQLLEEDDTCTVEKETLDLPDLHPPKKRQDTCSKEQKTMDLPDLHPPKKRQDTCSKEQKTMDLPDLHPPKKHLKPNYEGTESMSFKDSRPNISDRTDACNITQLDDLYMKMVGAMDEDEALETAIQESVDEYTITSKSEERESAYGRYEQVQGRTPEEVRGIVSAWADSKISGVDRRLIVSRNTVFKSSLMYFKRDAFVKKASLLKVSFTSDEGSVEDAADAGGPRREYFRLLWQSVIESSGLVTGCRNRGYTLRPNYGAQARGEYIALGIMMATGIIQGSEAPALFVPSMVDAIVGTSTVISQVDDVVEEYYHQQLNEVENATCDNEVREAVDKKIDGGKR</sequence>
<proteinExistence type="predicted"/>